<proteinExistence type="predicted"/>
<accession>A0AAU8IDZ5</accession>
<dbReference type="EMBL" id="CP159510">
    <property type="protein sequence ID" value="XCJ16425.1"/>
    <property type="molecule type" value="Genomic_DNA"/>
</dbReference>
<dbReference type="InterPro" id="IPR048110">
    <property type="entry name" value="SA1362/YqhP-like"/>
</dbReference>
<evidence type="ECO:0000256" key="1">
    <source>
        <dbReference type="SAM" id="Phobius"/>
    </source>
</evidence>
<keyword evidence="1" id="KW-1133">Transmembrane helix</keyword>
<feature type="transmembrane region" description="Helical" evidence="1">
    <location>
        <begin position="34"/>
        <end position="52"/>
    </location>
</feature>
<dbReference type="RefSeq" id="WP_353947938.1">
    <property type="nucleotide sequence ID" value="NZ_CP159510.1"/>
</dbReference>
<sequence length="136" mass="15165">MSVKTFLYSLFFSLIVALGLFGLLSSVLDNPTALLVQMVIVAIIVTVGLYLFRRLAGSAGKTADQAYKKAARQSVKRHKLATAGKKSRNLQHPSRLKVISTGSRTFRDFSRTSLREDRHLTVIDGKKAKKKKRVLF</sequence>
<protein>
    <submittedName>
        <fullName evidence="2">SA1362 family protein</fullName>
    </submittedName>
</protein>
<keyword evidence="1" id="KW-0472">Membrane</keyword>
<dbReference type="AlphaFoldDB" id="A0AAU8IDZ5"/>
<feature type="transmembrane region" description="Helical" evidence="1">
    <location>
        <begin position="7"/>
        <end position="28"/>
    </location>
</feature>
<reference evidence="2" key="1">
    <citation type="submission" date="2024-06" db="EMBL/GenBank/DDBJ databases">
        <authorList>
            <person name="Fan A."/>
            <person name="Zhang F.Y."/>
            <person name="Zhang L."/>
        </authorList>
    </citation>
    <scope>NUCLEOTIDE SEQUENCE</scope>
    <source>
        <strain evidence="2">Y61</strain>
    </source>
</reference>
<dbReference type="NCBIfam" id="NF041554">
    <property type="entry name" value="SA1362_fam"/>
    <property type="match status" value="1"/>
</dbReference>
<gene>
    <name evidence="2" type="ORF">ABNN70_12250</name>
</gene>
<keyword evidence="1" id="KW-0812">Transmembrane</keyword>
<organism evidence="2">
    <name type="scientific">Sporolactobacillus sp. Y61</name>
    <dbReference type="NCBI Taxonomy" id="3160863"/>
    <lineage>
        <taxon>Bacteria</taxon>
        <taxon>Bacillati</taxon>
        <taxon>Bacillota</taxon>
        <taxon>Bacilli</taxon>
        <taxon>Bacillales</taxon>
        <taxon>Sporolactobacillaceae</taxon>
        <taxon>Sporolactobacillus</taxon>
    </lineage>
</organism>
<name>A0AAU8IDZ5_9BACL</name>
<evidence type="ECO:0000313" key="2">
    <source>
        <dbReference type="EMBL" id="XCJ16425.1"/>
    </source>
</evidence>